<name>A0ABT1SRP5_9FIRM</name>
<evidence type="ECO:0000256" key="1">
    <source>
        <dbReference type="ARBA" id="ARBA00004429"/>
    </source>
</evidence>
<feature type="transmembrane region" description="Helical" evidence="12">
    <location>
        <begin position="392"/>
        <end position="410"/>
    </location>
</feature>
<comment type="caution">
    <text evidence="13">The sequence shown here is derived from an EMBL/GenBank/DDBJ whole genome shotgun (WGS) entry which is preliminary data.</text>
</comment>
<evidence type="ECO:0000256" key="2">
    <source>
        <dbReference type="ARBA" id="ARBA00009137"/>
    </source>
</evidence>
<evidence type="ECO:0000256" key="3">
    <source>
        <dbReference type="ARBA" id="ARBA00022448"/>
    </source>
</evidence>
<comment type="subcellular location">
    <subcellularLocation>
        <location evidence="1">Cell inner membrane</location>
        <topology evidence="1">Multi-pass membrane protein</topology>
    </subcellularLocation>
</comment>
<evidence type="ECO:0000256" key="10">
    <source>
        <dbReference type="ARBA" id="ARBA00023065"/>
    </source>
</evidence>
<sequence>MDLRVISRFLGKIALAEGGVLFLPLAMAIIMGESSWLPFVGSIILCGLVGMSCLNYGRVRTQKLTMREGIAITGIGWMLATFLGMLPYCLGGYLSYFDGLFESVSGFTGTGATVITDLEILPQSLLLWRSMTHWLGGLGIIVIFIALLPEAGQSAVFYMYNAESTGPTRERVLPRLHDMTKVLFRIYLAFTATAFVIFVICGMDFLDAANHALSTVSAGGFSTYNASAAHFESPAVEGWMTFFMVLTGGNYALYYRAWQKGWGVLWENMEFRVYLLIVAAATILIGLNLMSSLGEGPTTALRYSSFQAASIATTGFVSADFDRWPTFSKGILLMLMISGGCAGSTAAGLKVSRVVIMAQYIWHAAKTKLHPNQVLGMTINGHRIGDDTVVRVAQFCFLYVMFIALWALLLTFDGITVFDAIGISVSTMGCIGPAFGITGATSTYAELSLFSKSILCLSMLLGRLEMFTLLVMLQKNFWKSKGSW</sequence>
<feature type="transmembrane region" description="Helical" evidence="12">
    <location>
        <begin position="449"/>
        <end position="473"/>
    </location>
</feature>
<feature type="transmembrane region" description="Helical" evidence="12">
    <location>
        <begin position="69"/>
        <end position="94"/>
    </location>
</feature>
<feature type="transmembrane region" description="Helical" evidence="12">
    <location>
        <begin position="36"/>
        <end position="57"/>
    </location>
</feature>
<dbReference type="EMBL" id="JANGEW010000009">
    <property type="protein sequence ID" value="MCQ5342536.1"/>
    <property type="molecule type" value="Genomic_DNA"/>
</dbReference>
<keyword evidence="7 12" id="KW-0812">Transmembrane</keyword>
<keyword evidence="6" id="KW-0633">Potassium transport</keyword>
<reference evidence="13 14" key="1">
    <citation type="submission" date="2022-06" db="EMBL/GenBank/DDBJ databases">
        <title>Isolation of gut microbiota from human fecal samples.</title>
        <authorList>
            <person name="Pamer E.G."/>
            <person name="Barat B."/>
            <person name="Waligurski E."/>
            <person name="Medina S."/>
            <person name="Paddock L."/>
            <person name="Mostad J."/>
        </authorList>
    </citation>
    <scope>NUCLEOTIDE SEQUENCE [LARGE SCALE GENOMIC DNA]</scope>
    <source>
        <strain evidence="13 14">DFI.1.1</strain>
    </source>
</reference>
<proteinExistence type="inferred from homology"/>
<dbReference type="InterPro" id="IPR004772">
    <property type="entry name" value="TrkH"/>
</dbReference>
<feature type="transmembrane region" description="Helical" evidence="12">
    <location>
        <begin position="417"/>
        <end position="437"/>
    </location>
</feature>
<protein>
    <submittedName>
        <fullName evidence="13">TrkH family potassium uptake protein</fullName>
    </submittedName>
</protein>
<evidence type="ECO:0000256" key="9">
    <source>
        <dbReference type="ARBA" id="ARBA00022989"/>
    </source>
</evidence>
<organism evidence="13 14">
    <name type="scientific">Megasphaera massiliensis</name>
    <dbReference type="NCBI Taxonomy" id="1232428"/>
    <lineage>
        <taxon>Bacteria</taxon>
        <taxon>Bacillati</taxon>
        <taxon>Bacillota</taxon>
        <taxon>Negativicutes</taxon>
        <taxon>Veillonellales</taxon>
        <taxon>Veillonellaceae</taxon>
        <taxon>Megasphaera</taxon>
    </lineage>
</organism>
<evidence type="ECO:0000256" key="6">
    <source>
        <dbReference type="ARBA" id="ARBA00022538"/>
    </source>
</evidence>
<keyword evidence="5" id="KW-0997">Cell inner membrane</keyword>
<keyword evidence="8" id="KW-0630">Potassium</keyword>
<evidence type="ECO:0000256" key="4">
    <source>
        <dbReference type="ARBA" id="ARBA00022475"/>
    </source>
</evidence>
<evidence type="ECO:0000256" key="7">
    <source>
        <dbReference type="ARBA" id="ARBA00022692"/>
    </source>
</evidence>
<dbReference type="PANTHER" id="PTHR32024:SF2">
    <property type="entry name" value="TRK SYSTEM POTASSIUM UPTAKE PROTEIN TRKG-RELATED"/>
    <property type="match status" value="1"/>
</dbReference>
<evidence type="ECO:0000256" key="12">
    <source>
        <dbReference type="SAM" id="Phobius"/>
    </source>
</evidence>
<dbReference type="RefSeq" id="WP_154254131.1">
    <property type="nucleotide sequence ID" value="NZ_JAJCIO010000007.1"/>
</dbReference>
<feature type="transmembrane region" description="Helical" evidence="12">
    <location>
        <begin position="331"/>
        <end position="349"/>
    </location>
</feature>
<feature type="transmembrane region" description="Helical" evidence="12">
    <location>
        <begin position="273"/>
        <end position="294"/>
    </location>
</feature>
<evidence type="ECO:0000313" key="13">
    <source>
        <dbReference type="EMBL" id="MCQ5342536.1"/>
    </source>
</evidence>
<keyword evidence="9 12" id="KW-1133">Transmembrane helix</keyword>
<dbReference type="PIRSF" id="PIRSF006247">
    <property type="entry name" value="TrkH"/>
    <property type="match status" value="1"/>
</dbReference>
<comment type="similarity">
    <text evidence="2">Belongs to the TrkH potassium transport family.</text>
</comment>
<dbReference type="Pfam" id="PF02386">
    <property type="entry name" value="TrkH"/>
    <property type="match status" value="1"/>
</dbReference>
<evidence type="ECO:0000256" key="11">
    <source>
        <dbReference type="ARBA" id="ARBA00023136"/>
    </source>
</evidence>
<evidence type="ECO:0000313" key="14">
    <source>
        <dbReference type="Proteomes" id="UP001206692"/>
    </source>
</evidence>
<feature type="transmembrane region" description="Helical" evidence="12">
    <location>
        <begin position="9"/>
        <end position="30"/>
    </location>
</feature>
<evidence type="ECO:0000256" key="8">
    <source>
        <dbReference type="ARBA" id="ARBA00022958"/>
    </source>
</evidence>
<keyword evidence="4" id="KW-1003">Cell membrane</keyword>
<keyword evidence="10" id="KW-0406">Ion transport</keyword>
<gene>
    <name evidence="13" type="ORF">NE675_05760</name>
</gene>
<dbReference type="PANTHER" id="PTHR32024">
    <property type="entry name" value="TRK SYSTEM POTASSIUM UPTAKE PROTEIN TRKG-RELATED"/>
    <property type="match status" value="1"/>
</dbReference>
<dbReference type="Proteomes" id="UP001206692">
    <property type="component" value="Unassembled WGS sequence"/>
</dbReference>
<keyword evidence="3" id="KW-0813">Transport</keyword>
<dbReference type="InterPro" id="IPR003445">
    <property type="entry name" value="Cat_transpt"/>
</dbReference>
<accession>A0ABT1SRP5</accession>
<keyword evidence="14" id="KW-1185">Reference proteome</keyword>
<keyword evidence="11 12" id="KW-0472">Membrane</keyword>
<feature type="transmembrane region" description="Helical" evidence="12">
    <location>
        <begin position="134"/>
        <end position="161"/>
    </location>
</feature>
<feature type="transmembrane region" description="Helical" evidence="12">
    <location>
        <begin position="236"/>
        <end position="253"/>
    </location>
</feature>
<evidence type="ECO:0000256" key="5">
    <source>
        <dbReference type="ARBA" id="ARBA00022519"/>
    </source>
</evidence>
<feature type="transmembrane region" description="Helical" evidence="12">
    <location>
        <begin position="182"/>
        <end position="206"/>
    </location>
</feature>